<evidence type="ECO:0000256" key="2">
    <source>
        <dbReference type="ARBA" id="ARBA00005179"/>
    </source>
</evidence>
<dbReference type="GO" id="GO:0020037">
    <property type="term" value="F:heme binding"/>
    <property type="evidence" value="ECO:0007669"/>
    <property type="project" value="InterPro"/>
</dbReference>
<evidence type="ECO:0000256" key="8">
    <source>
        <dbReference type="ARBA" id="ARBA00023033"/>
    </source>
</evidence>
<dbReference type="HOGENOM" id="CLU_001570_2_2_1"/>
<reference evidence="10 11" key="1">
    <citation type="submission" date="2014-04" db="EMBL/GenBank/DDBJ databases">
        <authorList>
            <consortium name="DOE Joint Genome Institute"/>
            <person name="Kuo A."/>
            <person name="Kohler A."/>
            <person name="Jargeat P."/>
            <person name="Nagy L.G."/>
            <person name="Floudas D."/>
            <person name="Copeland A."/>
            <person name="Barry K.W."/>
            <person name="Cichocki N."/>
            <person name="Veneault-Fourrey C."/>
            <person name="LaButti K."/>
            <person name="Lindquist E.A."/>
            <person name="Lipzen A."/>
            <person name="Lundell T."/>
            <person name="Morin E."/>
            <person name="Murat C."/>
            <person name="Sun H."/>
            <person name="Tunlid A."/>
            <person name="Henrissat B."/>
            <person name="Grigoriev I.V."/>
            <person name="Hibbett D.S."/>
            <person name="Martin F."/>
            <person name="Nordberg H.P."/>
            <person name="Cantor M.N."/>
            <person name="Hua S.X."/>
        </authorList>
    </citation>
    <scope>NUCLEOTIDE SEQUENCE [LARGE SCALE GENOMIC DNA]</scope>
    <source>
        <strain evidence="10 11">Ve08.2h10</strain>
    </source>
</reference>
<feature type="chain" id="PRO_5002208295" evidence="9">
    <location>
        <begin position="18"/>
        <end position="410"/>
    </location>
</feature>
<comment type="similarity">
    <text evidence="3">Belongs to the cytochrome P450 family.</text>
</comment>
<dbReference type="SUPFAM" id="SSF48264">
    <property type="entry name" value="Cytochrome P450"/>
    <property type="match status" value="1"/>
</dbReference>
<dbReference type="STRING" id="930991.A0A0D0BTX1"/>
<dbReference type="InterPro" id="IPR002401">
    <property type="entry name" value="Cyt_P450_E_grp-I"/>
</dbReference>
<evidence type="ECO:0000256" key="5">
    <source>
        <dbReference type="ARBA" id="ARBA00022723"/>
    </source>
</evidence>
<dbReference type="InParanoid" id="A0A0D0BTX1"/>
<feature type="signal peptide" evidence="9">
    <location>
        <begin position="1"/>
        <end position="17"/>
    </location>
</feature>
<keyword evidence="9" id="KW-0732">Signal</keyword>
<dbReference type="GO" id="GO:0004497">
    <property type="term" value="F:monooxygenase activity"/>
    <property type="evidence" value="ECO:0007669"/>
    <property type="project" value="UniProtKB-KW"/>
</dbReference>
<name>A0A0D0BTX1_9AGAM</name>
<dbReference type="Pfam" id="PF00067">
    <property type="entry name" value="p450"/>
    <property type="match status" value="1"/>
</dbReference>
<keyword evidence="6" id="KW-0560">Oxidoreductase</keyword>
<dbReference type="PRINTS" id="PR00463">
    <property type="entry name" value="EP450I"/>
</dbReference>
<protein>
    <submittedName>
        <fullName evidence="10">Unplaced genomic scaffold scaffold_3670, whole genome shotgun sequence</fullName>
    </submittedName>
</protein>
<evidence type="ECO:0000256" key="3">
    <source>
        <dbReference type="ARBA" id="ARBA00010617"/>
    </source>
</evidence>
<dbReference type="OrthoDB" id="2789670at2759"/>
<evidence type="ECO:0000313" key="10">
    <source>
        <dbReference type="EMBL" id="KIK74882.1"/>
    </source>
</evidence>
<dbReference type="GO" id="GO:0005506">
    <property type="term" value="F:iron ion binding"/>
    <property type="evidence" value="ECO:0007669"/>
    <property type="project" value="InterPro"/>
</dbReference>
<dbReference type="InterPro" id="IPR001128">
    <property type="entry name" value="Cyt_P450"/>
</dbReference>
<dbReference type="PANTHER" id="PTHR46300:SF7">
    <property type="entry name" value="P450, PUTATIVE (EUROFUNG)-RELATED"/>
    <property type="match status" value="1"/>
</dbReference>
<keyword evidence="8" id="KW-0503">Monooxygenase</keyword>
<dbReference type="EMBL" id="KN828492">
    <property type="protein sequence ID" value="KIK74882.1"/>
    <property type="molecule type" value="Genomic_DNA"/>
</dbReference>
<accession>A0A0D0BTX1</accession>
<keyword evidence="5" id="KW-0479">Metal-binding</keyword>
<evidence type="ECO:0000256" key="4">
    <source>
        <dbReference type="ARBA" id="ARBA00022617"/>
    </source>
</evidence>
<sequence length="410" mass="45919">MIVALLVSVAVLLISGGFRKLRRPSRSSRLPLPPGPTSIPFLGNVWKLNTNAPYLTYAEWSKVYGDILYTRLFNQEIIVLNSEEAVVELLERRSAKYSDRPFIGTADLCGCEWVTALEHYGPRLRQHRRFYHQSFNSGASLSYRPRQLQAAYNMLARILYDPTDYAEHLDTFSATVVLSVTYGYDTNSGEDFAKSLKRAADILARCGTPEAGAFCAAFPFVKKLPAWFPFMGFKSAAAECAKLAKDARNQSYAWVRKQVDEGTARQSMVSDAITGLDDDSKDPNLVQAIKDSAATLYSAAVETTNAVLLMFIYQMMHHPEVQVRAQVEIDRVIGTQRLPDFEDRPAMPYVDALVRETLRCHPALPIGDSDSLTFQYVLVVGIDGLSQAVLMLPVKMMFMKGTTSRKVVWR</sequence>
<evidence type="ECO:0000256" key="7">
    <source>
        <dbReference type="ARBA" id="ARBA00023004"/>
    </source>
</evidence>
<proteinExistence type="inferred from homology"/>
<dbReference type="AlphaFoldDB" id="A0A0D0BTX1"/>
<organism evidence="10 11">
    <name type="scientific">Paxillus rubicundulus Ve08.2h10</name>
    <dbReference type="NCBI Taxonomy" id="930991"/>
    <lineage>
        <taxon>Eukaryota</taxon>
        <taxon>Fungi</taxon>
        <taxon>Dikarya</taxon>
        <taxon>Basidiomycota</taxon>
        <taxon>Agaricomycotina</taxon>
        <taxon>Agaricomycetes</taxon>
        <taxon>Agaricomycetidae</taxon>
        <taxon>Boletales</taxon>
        <taxon>Paxilineae</taxon>
        <taxon>Paxillaceae</taxon>
        <taxon>Paxillus</taxon>
    </lineage>
</organism>
<dbReference type="Gene3D" id="1.10.630.10">
    <property type="entry name" value="Cytochrome P450"/>
    <property type="match status" value="1"/>
</dbReference>
<gene>
    <name evidence="10" type="ORF">PAXRUDRAFT_835861</name>
</gene>
<keyword evidence="4" id="KW-0349">Heme</keyword>
<dbReference type="GO" id="GO:0016705">
    <property type="term" value="F:oxidoreductase activity, acting on paired donors, with incorporation or reduction of molecular oxygen"/>
    <property type="evidence" value="ECO:0007669"/>
    <property type="project" value="InterPro"/>
</dbReference>
<dbReference type="Proteomes" id="UP000054538">
    <property type="component" value="Unassembled WGS sequence"/>
</dbReference>
<comment type="pathway">
    <text evidence="2">Secondary metabolite biosynthesis.</text>
</comment>
<reference evidence="11" key="2">
    <citation type="submission" date="2015-01" db="EMBL/GenBank/DDBJ databases">
        <title>Evolutionary Origins and Diversification of the Mycorrhizal Mutualists.</title>
        <authorList>
            <consortium name="DOE Joint Genome Institute"/>
            <consortium name="Mycorrhizal Genomics Consortium"/>
            <person name="Kohler A."/>
            <person name="Kuo A."/>
            <person name="Nagy L.G."/>
            <person name="Floudas D."/>
            <person name="Copeland A."/>
            <person name="Barry K.W."/>
            <person name="Cichocki N."/>
            <person name="Veneault-Fourrey C."/>
            <person name="LaButti K."/>
            <person name="Lindquist E.A."/>
            <person name="Lipzen A."/>
            <person name="Lundell T."/>
            <person name="Morin E."/>
            <person name="Murat C."/>
            <person name="Riley R."/>
            <person name="Ohm R."/>
            <person name="Sun H."/>
            <person name="Tunlid A."/>
            <person name="Henrissat B."/>
            <person name="Grigoriev I.V."/>
            <person name="Hibbett D.S."/>
            <person name="Martin F."/>
        </authorList>
    </citation>
    <scope>NUCLEOTIDE SEQUENCE [LARGE SCALE GENOMIC DNA]</scope>
    <source>
        <strain evidence="11">Ve08.2h10</strain>
    </source>
</reference>
<evidence type="ECO:0000256" key="6">
    <source>
        <dbReference type="ARBA" id="ARBA00023002"/>
    </source>
</evidence>
<dbReference type="PANTHER" id="PTHR46300">
    <property type="entry name" value="P450, PUTATIVE (EUROFUNG)-RELATED-RELATED"/>
    <property type="match status" value="1"/>
</dbReference>
<keyword evidence="11" id="KW-1185">Reference proteome</keyword>
<evidence type="ECO:0000256" key="1">
    <source>
        <dbReference type="ARBA" id="ARBA00001971"/>
    </source>
</evidence>
<dbReference type="InterPro" id="IPR036396">
    <property type="entry name" value="Cyt_P450_sf"/>
</dbReference>
<evidence type="ECO:0000313" key="11">
    <source>
        <dbReference type="Proteomes" id="UP000054538"/>
    </source>
</evidence>
<comment type="cofactor">
    <cofactor evidence="1">
        <name>heme</name>
        <dbReference type="ChEBI" id="CHEBI:30413"/>
    </cofactor>
</comment>
<evidence type="ECO:0000256" key="9">
    <source>
        <dbReference type="SAM" id="SignalP"/>
    </source>
</evidence>
<keyword evidence="7" id="KW-0408">Iron</keyword>
<dbReference type="InterPro" id="IPR050364">
    <property type="entry name" value="Cytochrome_P450_fung"/>
</dbReference>